<comment type="caution">
    <text evidence="19">The sequence shown here is derived from an EMBL/GenBank/DDBJ whole genome shotgun (WGS) entry which is preliminary data.</text>
</comment>
<evidence type="ECO:0000256" key="15">
    <source>
        <dbReference type="PROSITE-ProRule" id="PRU00146"/>
    </source>
</evidence>
<feature type="compositionally biased region" description="Basic and acidic residues" evidence="17">
    <location>
        <begin position="216"/>
        <end position="229"/>
    </location>
</feature>
<keyword evidence="11" id="KW-0862">Zinc</keyword>
<dbReference type="NCBIfam" id="NF004127">
    <property type="entry name" value="PRK05617.1"/>
    <property type="match status" value="1"/>
</dbReference>
<comment type="function">
    <text evidence="13">Hydrolyzes 3-hydroxyisobutyryl-CoA (HIBYL-CoA), a saline catabolite. Has high activity toward isobutyryl-CoA. Could be an isobutyryl-CoA dehydrogenase that functions in valine catabolism. Also hydrolyzes 3-hydroxypropanoyl-CoA.</text>
</comment>
<comment type="pathway">
    <text evidence="3">Amino-acid degradation; L-valine degradation.</text>
</comment>
<dbReference type="GO" id="GO:0005739">
    <property type="term" value="C:mitochondrion"/>
    <property type="evidence" value="ECO:0007669"/>
    <property type="project" value="UniProtKB-SubCell"/>
</dbReference>
<dbReference type="CDD" id="cd06558">
    <property type="entry name" value="crotonase-like"/>
    <property type="match status" value="1"/>
</dbReference>
<keyword evidence="10" id="KW-0378">Hydrolase</keyword>
<keyword evidence="12" id="KW-0496">Mitochondrion</keyword>
<sequence length="644" mass="73060">MTRKCTKCDKIIFNRQFLKCSNCKNLNHLTCTNISEKLFYLMKQKESHNWNCENCKIKCQITNNPSTSAEIQASNTSTPQGFATRRSKNNVNITNANSFASLYSEVSEDDDFSVSKTPNLNRSCPEEGLVMNEVLDDLKIKIANLENKLQIAETEIENLLLENSSLKRQILNYEKKTKQLTHICQTTPVRSASLRGRKSLNKNKFDFTCLDQTKDEFVTQPHNESDENKSSSPKKTPENVRNGDNTTKLPAQERKDSTDNTITNETKKKLQDVRGFNMLKLGFNLTRHAGVILKRMMSTQEQEVLFETVNNAGIITLNRPKVLNTLNENMACMILAKLQEWEKSKNLVIIKGSGDKAFCAGGDVKAAIDKVKGPRFFHVEYNVNYLIGKYKIPYIAFINGITMGGGVGLSIHGRYRIATEKTVFAMPETKIGIFPDIGGSYFLSRMQVNLGLYLGLTGERLKAKDVVKAGIATHFVPSSRLYELEKLLSRCNNDVEIRALLNKFNEPSEEFSLASNIKHINYCFAASSIEEIIERLEKVNNDWSAKTLQTLGQLCPGSLKLTLRALQRGAQLDLPQCLRMEYRMICRATQSHDFPEGVRALLIDKDNNPQWNPKTLAEVTEEYVENFFKKLPEDQELKFFDSNL</sequence>
<evidence type="ECO:0000256" key="5">
    <source>
        <dbReference type="ARBA" id="ARBA00011915"/>
    </source>
</evidence>
<accession>A0A8S3Y6W6</accession>
<evidence type="ECO:0000256" key="11">
    <source>
        <dbReference type="ARBA" id="ARBA00022833"/>
    </source>
</evidence>
<name>A0A8S3Y6W6_PARAO</name>
<keyword evidence="9 15" id="KW-0863">Zinc-finger</keyword>
<feature type="domain" description="PHD-type" evidence="18">
    <location>
        <begin position="2"/>
        <end position="58"/>
    </location>
</feature>
<dbReference type="EC" id="3.1.2.4" evidence="5"/>
<keyword evidence="7" id="KW-0101">Branched-chain amino acid catabolism</keyword>
<reference evidence="19" key="1">
    <citation type="submission" date="2021-04" db="EMBL/GenBank/DDBJ databases">
        <authorList>
            <person name="Tunstrom K."/>
        </authorList>
    </citation>
    <scope>NUCLEOTIDE SEQUENCE</scope>
</reference>
<evidence type="ECO:0000256" key="6">
    <source>
        <dbReference type="ARBA" id="ARBA00016714"/>
    </source>
</evidence>
<evidence type="ECO:0000256" key="9">
    <source>
        <dbReference type="ARBA" id="ARBA00022771"/>
    </source>
</evidence>
<dbReference type="InterPro" id="IPR045004">
    <property type="entry name" value="ECH_dom"/>
</dbReference>
<evidence type="ECO:0000313" key="19">
    <source>
        <dbReference type="EMBL" id="CAG5052574.1"/>
    </source>
</evidence>
<evidence type="ECO:0000256" key="10">
    <source>
        <dbReference type="ARBA" id="ARBA00022801"/>
    </source>
</evidence>
<evidence type="ECO:0000256" key="2">
    <source>
        <dbReference type="ARBA" id="ARBA00004173"/>
    </source>
</evidence>
<dbReference type="GO" id="GO:0003860">
    <property type="term" value="F:3-hydroxyisobutyryl-CoA hydrolase activity"/>
    <property type="evidence" value="ECO:0007669"/>
    <property type="project" value="UniProtKB-EC"/>
</dbReference>
<keyword evidence="20" id="KW-1185">Reference proteome</keyword>
<keyword evidence="16" id="KW-0175">Coiled coil</keyword>
<dbReference type="InterPro" id="IPR019787">
    <property type="entry name" value="Znf_PHD-finger"/>
</dbReference>
<dbReference type="InterPro" id="IPR032259">
    <property type="entry name" value="HIBYL-CoA-H"/>
</dbReference>
<evidence type="ECO:0000256" key="1">
    <source>
        <dbReference type="ARBA" id="ARBA00001709"/>
    </source>
</evidence>
<feature type="coiled-coil region" evidence="16">
    <location>
        <begin position="135"/>
        <end position="176"/>
    </location>
</feature>
<feature type="region of interest" description="Disordered" evidence="17">
    <location>
        <begin position="216"/>
        <end position="266"/>
    </location>
</feature>
<evidence type="ECO:0000313" key="20">
    <source>
        <dbReference type="Proteomes" id="UP000691718"/>
    </source>
</evidence>
<gene>
    <name evidence="19" type="ORF">PAPOLLO_LOCUS25411</name>
</gene>
<evidence type="ECO:0000256" key="14">
    <source>
        <dbReference type="ARBA" id="ARBA00031181"/>
    </source>
</evidence>
<evidence type="ECO:0000256" key="13">
    <source>
        <dbReference type="ARBA" id="ARBA00024871"/>
    </source>
</evidence>
<proteinExistence type="inferred from homology"/>
<comment type="similarity">
    <text evidence="4">Belongs to the enoyl-CoA hydratase/isomerase family.</text>
</comment>
<comment type="catalytic activity">
    <reaction evidence="1">
        <text>3-hydroxy-2-methylpropanoyl-CoA + H2O = 3-hydroxy-2-methylpropanoate + CoA + H(+)</text>
        <dbReference type="Rhea" id="RHEA:20888"/>
        <dbReference type="ChEBI" id="CHEBI:11805"/>
        <dbReference type="ChEBI" id="CHEBI:15377"/>
        <dbReference type="ChEBI" id="CHEBI:15378"/>
        <dbReference type="ChEBI" id="CHEBI:57287"/>
        <dbReference type="ChEBI" id="CHEBI:57340"/>
        <dbReference type="EC" id="3.1.2.4"/>
    </reaction>
</comment>
<dbReference type="GO" id="GO:0008270">
    <property type="term" value="F:zinc ion binding"/>
    <property type="evidence" value="ECO:0007669"/>
    <property type="project" value="UniProtKB-KW"/>
</dbReference>
<keyword evidence="8" id="KW-0479">Metal-binding</keyword>
<evidence type="ECO:0000256" key="7">
    <source>
        <dbReference type="ARBA" id="ARBA00022456"/>
    </source>
</evidence>
<dbReference type="PANTHER" id="PTHR43176:SF3">
    <property type="entry name" value="3-HYDROXYISOBUTYRYL-COA HYDROLASE, MITOCHONDRIAL"/>
    <property type="match status" value="1"/>
</dbReference>
<dbReference type="Pfam" id="PF16113">
    <property type="entry name" value="ECH_2"/>
    <property type="match status" value="1"/>
</dbReference>
<dbReference type="Proteomes" id="UP000691718">
    <property type="component" value="Unassembled WGS sequence"/>
</dbReference>
<dbReference type="GO" id="GO:0006574">
    <property type="term" value="P:L-valine catabolic process"/>
    <property type="evidence" value="ECO:0007669"/>
    <property type="project" value="TreeGrafter"/>
</dbReference>
<evidence type="ECO:0000256" key="8">
    <source>
        <dbReference type="ARBA" id="ARBA00022723"/>
    </source>
</evidence>
<dbReference type="OrthoDB" id="1737613at2759"/>
<dbReference type="FunFam" id="3.90.226.10:FF:000026">
    <property type="entry name" value="3-hydroxyisobutyryl-CoA hydrolase, mitochondrial"/>
    <property type="match status" value="1"/>
</dbReference>
<evidence type="ECO:0000256" key="12">
    <source>
        <dbReference type="ARBA" id="ARBA00023128"/>
    </source>
</evidence>
<evidence type="ECO:0000259" key="18">
    <source>
        <dbReference type="PROSITE" id="PS50016"/>
    </source>
</evidence>
<evidence type="ECO:0000256" key="4">
    <source>
        <dbReference type="ARBA" id="ARBA00005254"/>
    </source>
</evidence>
<evidence type="ECO:0000256" key="17">
    <source>
        <dbReference type="SAM" id="MobiDB-lite"/>
    </source>
</evidence>
<comment type="subcellular location">
    <subcellularLocation>
        <location evidence="2">Mitochondrion</location>
    </subcellularLocation>
</comment>
<evidence type="ECO:0000256" key="16">
    <source>
        <dbReference type="SAM" id="Coils"/>
    </source>
</evidence>
<dbReference type="PANTHER" id="PTHR43176">
    <property type="entry name" value="3-HYDROXYISOBUTYRYL-COA HYDROLASE-RELATED"/>
    <property type="match status" value="1"/>
</dbReference>
<dbReference type="AlphaFoldDB" id="A0A8S3Y6W6"/>
<dbReference type="PROSITE" id="PS50016">
    <property type="entry name" value="ZF_PHD_2"/>
    <property type="match status" value="1"/>
</dbReference>
<organism evidence="19 20">
    <name type="scientific">Parnassius apollo</name>
    <name type="common">Apollo butterfly</name>
    <name type="synonym">Papilio apollo</name>
    <dbReference type="NCBI Taxonomy" id="110799"/>
    <lineage>
        <taxon>Eukaryota</taxon>
        <taxon>Metazoa</taxon>
        <taxon>Ecdysozoa</taxon>
        <taxon>Arthropoda</taxon>
        <taxon>Hexapoda</taxon>
        <taxon>Insecta</taxon>
        <taxon>Pterygota</taxon>
        <taxon>Neoptera</taxon>
        <taxon>Endopterygota</taxon>
        <taxon>Lepidoptera</taxon>
        <taxon>Glossata</taxon>
        <taxon>Ditrysia</taxon>
        <taxon>Papilionoidea</taxon>
        <taxon>Papilionidae</taxon>
        <taxon>Parnassiinae</taxon>
        <taxon>Parnassini</taxon>
        <taxon>Parnassius</taxon>
        <taxon>Parnassius</taxon>
    </lineage>
</organism>
<protein>
    <recommendedName>
        <fullName evidence="6">3-hydroxyisobutyryl-CoA hydrolase, mitochondrial</fullName>
        <ecNumber evidence="5">3.1.2.4</ecNumber>
    </recommendedName>
    <alternativeName>
        <fullName evidence="14">3-hydroxyisobutyryl-coenzyme A hydrolase</fullName>
    </alternativeName>
</protein>
<dbReference type="EMBL" id="CAJQZP010001531">
    <property type="protein sequence ID" value="CAG5052574.1"/>
    <property type="molecule type" value="Genomic_DNA"/>
</dbReference>
<evidence type="ECO:0000256" key="3">
    <source>
        <dbReference type="ARBA" id="ARBA00005109"/>
    </source>
</evidence>